<evidence type="ECO:0000256" key="4">
    <source>
        <dbReference type="ARBA" id="ARBA00022989"/>
    </source>
</evidence>
<evidence type="ECO:0000256" key="8">
    <source>
        <dbReference type="SAM" id="Phobius"/>
    </source>
</evidence>
<sequence>MKSKLDHWADILVLFLYFAVVLAVGLWSMRRSNRGNVQSYFLAGRSMPWFVVGSSIFATNIGSEHFIGLAGAAVSTGIAMILFEWLAIYLLVLCAWCFVPVFISAGVYTIPEYIEKRFGSRKIRNYFVVMTLTFAIANKLAANMFAGSLFIQLATGWNMYLSVTVLLLVTAFYTVLGGLAAVMLTDTLQTVIMMIGSFILAGICYTKVGSWTELRERYMAAIPSVLQDNSTCGFPNTDAFSLYHDPVAGDMPWTGLLAMATVGSLFYWCGDQVIVQRYLAASTLQEAKAGAVLASALKILPMFIMIIPGLVSRVLFTVDEVACVDPDECMRIYDNPTGCSNIAYPKLVLELLPTGKVYIPNIAYPKLVLELLPTDKVYIPNITYPKVVVHFMNFGAILVLFSGIVIVILSLLTKPRTEEQMENVTYWTRMKCLPSKPSTGETEMSDNFEEQDNCSNNRNDSEDDQLSDSVDIGKEISRLNNTENSYVLPYETHKISSFIELTDHT</sequence>
<evidence type="ECO:0000256" key="1">
    <source>
        <dbReference type="ARBA" id="ARBA00004141"/>
    </source>
</evidence>
<dbReference type="Gene3D" id="1.20.1730.10">
    <property type="entry name" value="Sodium/glucose cotransporter"/>
    <property type="match status" value="1"/>
</dbReference>
<evidence type="ECO:0000256" key="5">
    <source>
        <dbReference type="ARBA" id="ARBA00023136"/>
    </source>
</evidence>
<accession>A0A210QMF1</accession>
<feature type="transmembrane region" description="Helical" evidence="8">
    <location>
        <begin position="157"/>
        <end position="184"/>
    </location>
</feature>
<dbReference type="PROSITE" id="PS50283">
    <property type="entry name" value="NA_SOLUT_SYMP_3"/>
    <property type="match status" value="1"/>
</dbReference>
<feature type="transmembrane region" description="Helical" evidence="8">
    <location>
        <begin position="7"/>
        <end position="28"/>
    </location>
</feature>
<dbReference type="AlphaFoldDB" id="A0A210QMF1"/>
<dbReference type="OrthoDB" id="6132759at2759"/>
<dbReference type="InterPro" id="IPR038377">
    <property type="entry name" value="Na/Glc_symporter_sf"/>
</dbReference>
<dbReference type="Proteomes" id="UP000242188">
    <property type="component" value="Unassembled WGS sequence"/>
</dbReference>
<comment type="caution">
    <text evidence="9">The sequence shown here is derived from an EMBL/GenBank/DDBJ whole genome shotgun (WGS) entry which is preliminary data.</text>
</comment>
<name>A0A210QMF1_MIZYE</name>
<feature type="compositionally biased region" description="Acidic residues" evidence="7">
    <location>
        <begin position="443"/>
        <end position="452"/>
    </location>
</feature>
<keyword evidence="3 8" id="KW-0812">Transmembrane</keyword>
<keyword evidence="4 8" id="KW-1133">Transmembrane helix</keyword>
<dbReference type="GO" id="GO:0005412">
    <property type="term" value="F:D-glucose:sodium symporter activity"/>
    <property type="evidence" value="ECO:0007669"/>
    <property type="project" value="TreeGrafter"/>
</dbReference>
<dbReference type="STRING" id="6573.A0A210QMF1"/>
<organism evidence="9 10">
    <name type="scientific">Mizuhopecten yessoensis</name>
    <name type="common">Japanese scallop</name>
    <name type="synonym">Patinopecten yessoensis</name>
    <dbReference type="NCBI Taxonomy" id="6573"/>
    <lineage>
        <taxon>Eukaryota</taxon>
        <taxon>Metazoa</taxon>
        <taxon>Spiralia</taxon>
        <taxon>Lophotrochozoa</taxon>
        <taxon>Mollusca</taxon>
        <taxon>Bivalvia</taxon>
        <taxon>Autobranchia</taxon>
        <taxon>Pteriomorphia</taxon>
        <taxon>Pectinida</taxon>
        <taxon>Pectinoidea</taxon>
        <taxon>Pectinidae</taxon>
        <taxon>Mizuhopecten</taxon>
    </lineage>
</organism>
<evidence type="ECO:0000313" key="10">
    <source>
        <dbReference type="Proteomes" id="UP000242188"/>
    </source>
</evidence>
<feature type="transmembrane region" description="Helical" evidence="8">
    <location>
        <begin position="291"/>
        <end position="311"/>
    </location>
</feature>
<keyword evidence="10" id="KW-1185">Reference proteome</keyword>
<feature type="region of interest" description="Disordered" evidence="7">
    <location>
        <begin position="436"/>
        <end position="468"/>
    </location>
</feature>
<dbReference type="GO" id="GO:0005886">
    <property type="term" value="C:plasma membrane"/>
    <property type="evidence" value="ECO:0007669"/>
    <property type="project" value="TreeGrafter"/>
</dbReference>
<dbReference type="InterPro" id="IPR001734">
    <property type="entry name" value="Na/solute_symporter"/>
</dbReference>
<reference evidence="9 10" key="1">
    <citation type="journal article" date="2017" name="Nat. Ecol. Evol.">
        <title>Scallop genome provides insights into evolution of bilaterian karyotype and development.</title>
        <authorList>
            <person name="Wang S."/>
            <person name="Zhang J."/>
            <person name="Jiao W."/>
            <person name="Li J."/>
            <person name="Xun X."/>
            <person name="Sun Y."/>
            <person name="Guo X."/>
            <person name="Huan P."/>
            <person name="Dong B."/>
            <person name="Zhang L."/>
            <person name="Hu X."/>
            <person name="Sun X."/>
            <person name="Wang J."/>
            <person name="Zhao C."/>
            <person name="Wang Y."/>
            <person name="Wang D."/>
            <person name="Huang X."/>
            <person name="Wang R."/>
            <person name="Lv J."/>
            <person name="Li Y."/>
            <person name="Zhang Z."/>
            <person name="Liu B."/>
            <person name="Lu W."/>
            <person name="Hui Y."/>
            <person name="Liang J."/>
            <person name="Zhou Z."/>
            <person name="Hou R."/>
            <person name="Li X."/>
            <person name="Liu Y."/>
            <person name="Li H."/>
            <person name="Ning X."/>
            <person name="Lin Y."/>
            <person name="Zhao L."/>
            <person name="Xing Q."/>
            <person name="Dou J."/>
            <person name="Li Y."/>
            <person name="Mao J."/>
            <person name="Guo H."/>
            <person name="Dou H."/>
            <person name="Li T."/>
            <person name="Mu C."/>
            <person name="Jiang W."/>
            <person name="Fu Q."/>
            <person name="Fu X."/>
            <person name="Miao Y."/>
            <person name="Liu J."/>
            <person name="Yu Q."/>
            <person name="Li R."/>
            <person name="Liao H."/>
            <person name="Li X."/>
            <person name="Kong Y."/>
            <person name="Jiang Z."/>
            <person name="Chourrout D."/>
            <person name="Li R."/>
            <person name="Bao Z."/>
        </authorList>
    </citation>
    <scope>NUCLEOTIDE SEQUENCE [LARGE SCALE GENOMIC DNA]</scope>
    <source>
        <strain evidence="9 10">PY_sf001</strain>
    </source>
</reference>
<gene>
    <name evidence="9" type="ORF">KP79_PYT03994</name>
</gene>
<comment type="similarity">
    <text evidence="2 6">Belongs to the sodium:solute symporter (SSF) (TC 2.A.21) family.</text>
</comment>
<evidence type="ECO:0000256" key="7">
    <source>
        <dbReference type="SAM" id="MobiDB-lite"/>
    </source>
</evidence>
<feature type="transmembrane region" description="Helical" evidence="8">
    <location>
        <begin position="391"/>
        <end position="412"/>
    </location>
</feature>
<evidence type="ECO:0000256" key="2">
    <source>
        <dbReference type="ARBA" id="ARBA00006434"/>
    </source>
</evidence>
<proteinExistence type="inferred from homology"/>
<dbReference type="EMBL" id="NEDP02002897">
    <property type="protein sequence ID" value="OWF49904.1"/>
    <property type="molecule type" value="Genomic_DNA"/>
</dbReference>
<dbReference type="Pfam" id="PF00474">
    <property type="entry name" value="SSF"/>
    <property type="match status" value="1"/>
</dbReference>
<comment type="subcellular location">
    <subcellularLocation>
        <location evidence="1">Membrane</location>
        <topology evidence="1">Multi-pass membrane protein</topology>
    </subcellularLocation>
</comment>
<keyword evidence="5 8" id="KW-0472">Membrane</keyword>
<feature type="transmembrane region" description="Helical" evidence="8">
    <location>
        <begin position="251"/>
        <end position="270"/>
    </location>
</feature>
<evidence type="ECO:0000256" key="3">
    <source>
        <dbReference type="ARBA" id="ARBA00022692"/>
    </source>
</evidence>
<feature type="transmembrane region" description="Helical" evidence="8">
    <location>
        <begin position="89"/>
        <end position="114"/>
    </location>
</feature>
<protein>
    <submittedName>
        <fullName evidence="9">Sodium/glucose cotransporter 2</fullName>
    </submittedName>
</protein>
<evidence type="ECO:0000313" key="9">
    <source>
        <dbReference type="EMBL" id="OWF49904.1"/>
    </source>
</evidence>
<dbReference type="PANTHER" id="PTHR11819">
    <property type="entry name" value="SOLUTE CARRIER FAMILY 5"/>
    <property type="match status" value="1"/>
</dbReference>
<evidence type="ECO:0000256" key="6">
    <source>
        <dbReference type="RuleBase" id="RU362091"/>
    </source>
</evidence>
<feature type="transmembrane region" description="Helical" evidence="8">
    <location>
        <begin position="126"/>
        <end position="151"/>
    </location>
</feature>
<feature type="transmembrane region" description="Helical" evidence="8">
    <location>
        <begin position="191"/>
        <end position="208"/>
    </location>
</feature>
<dbReference type="NCBIfam" id="TIGR00813">
    <property type="entry name" value="sss"/>
    <property type="match status" value="1"/>
</dbReference>
<dbReference type="PANTHER" id="PTHR11819:SF195">
    <property type="entry name" value="SODIUM_GLUCOSE COTRANSPORTER 4"/>
    <property type="match status" value="1"/>
</dbReference>